<evidence type="ECO:0000259" key="12">
    <source>
        <dbReference type="PROSITE" id="PS51177"/>
    </source>
</evidence>
<feature type="repeat" description="Lumazine-binding" evidence="11">
    <location>
        <begin position="97"/>
        <end position="198"/>
    </location>
</feature>
<reference evidence="14 16" key="2">
    <citation type="submission" date="2020-07" db="EMBL/GenBank/DDBJ databases">
        <title>Sequencing the genomes of 1000 actinobacteria strains.</title>
        <authorList>
            <person name="Klenk H.-P."/>
        </authorList>
    </citation>
    <scope>NUCLEOTIDE SEQUENCE [LARGE SCALE GENOMIC DNA]</scope>
    <source>
        <strain evidence="14 16">DSM 10309</strain>
    </source>
</reference>
<comment type="catalytic activity">
    <reaction evidence="1">
        <text>2 6,7-dimethyl-8-(1-D-ribityl)lumazine + H(+) = 5-amino-6-(D-ribitylamino)uracil + riboflavin</text>
        <dbReference type="Rhea" id="RHEA:20772"/>
        <dbReference type="ChEBI" id="CHEBI:15378"/>
        <dbReference type="ChEBI" id="CHEBI:15934"/>
        <dbReference type="ChEBI" id="CHEBI:57986"/>
        <dbReference type="ChEBI" id="CHEBI:58201"/>
        <dbReference type="EC" id="2.5.1.9"/>
    </reaction>
</comment>
<evidence type="ECO:0000256" key="6">
    <source>
        <dbReference type="ARBA" id="ARBA00013950"/>
    </source>
</evidence>
<keyword evidence="8 14" id="KW-0808">Transferase</keyword>
<sequence length="219" mass="22969">MFTGLVEELGRVVRIDDRGDSVRLTVHGPVAVADAAHGDSISVSGVCLTVVEHDAETFTADVMRQTLAMSTVGSFGAGTAVNLERAARVGDRLGGHIVQGHVDGTARVVEIEEGDAWRRVRFDLADDLAPLLVDKGSVTLDGVSLTVSAISEPGARPGWFEVSLIPETLAVTTLGDRLVGDAVNVETDVLARHVRRMLRLDEIAASAPARAVAEAGSPS</sequence>
<evidence type="ECO:0000256" key="4">
    <source>
        <dbReference type="ARBA" id="ARBA00011233"/>
    </source>
</evidence>
<dbReference type="EMBL" id="JACGWW010000001">
    <property type="protein sequence ID" value="MBA8812088.1"/>
    <property type="molecule type" value="Genomic_DNA"/>
</dbReference>
<evidence type="ECO:0000256" key="10">
    <source>
        <dbReference type="NCBIfam" id="TIGR00187"/>
    </source>
</evidence>
<feature type="repeat" description="Lumazine-binding" evidence="11">
    <location>
        <begin position="1"/>
        <end position="96"/>
    </location>
</feature>
<protein>
    <recommendedName>
        <fullName evidence="6 10">Riboflavin synthase</fullName>
        <ecNumber evidence="5 10">2.5.1.9</ecNumber>
    </recommendedName>
</protein>
<keyword evidence="15" id="KW-1185">Reference proteome</keyword>
<dbReference type="Proteomes" id="UP000522688">
    <property type="component" value="Unassembled WGS sequence"/>
</dbReference>
<evidence type="ECO:0000313" key="16">
    <source>
        <dbReference type="Proteomes" id="UP000522688"/>
    </source>
</evidence>
<dbReference type="NCBIfam" id="TIGR00187">
    <property type="entry name" value="ribE"/>
    <property type="match status" value="1"/>
</dbReference>
<evidence type="ECO:0000256" key="2">
    <source>
        <dbReference type="ARBA" id="ARBA00002803"/>
    </source>
</evidence>
<accession>A0A7W3JFU7</accession>
<evidence type="ECO:0000256" key="9">
    <source>
        <dbReference type="ARBA" id="ARBA00022737"/>
    </source>
</evidence>
<dbReference type="OrthoDB" id="9788537at2"/>
<evidence type="ECO:0000256" key="1">
    <source>
        <dbReference type="ARBA" id="ARBA00000968"/>
    </source>
</evidence>
<dbReference type="PANTHER" id="PTHR21098">
    <property type="entry name" value="RIBOFLAVIN SYNTHASE ALPHA CHAIN"/>
    <property type="match status" value="1"/>
</dbReference>
<dbReference type="InterPro" id="IPR026017">
    <property type="entry name" value="Lumazine-bd_dom"/>
</dbReference>
<keyword evidence="7" id="KW-0686">Riboflavin biosynthesis</keyword>
<dbReference type="NCBIfam" id="NF006767">
    <property type="entry name" value="PRK09289.1"/>
    <property type="match status" value="1"/>
</dbReference>
<dbReference type="RefSeq" id="WP_146855935.1">
    <property type="nucleotide sequence ID" value="NZ_BAAAHR010000002.1"/>
</dbReference>
<comment type="function">
    <text evidence="2">Catalyzes the dismutation of two molecules of 6,7-dimethyl-8-ribityllumazine, resulting in the formation of riboflavin and 5-amino-6-(D-ribitylamino)uracil.</text>
</comment>
<dbReference type="FunFam" id="2.40.30.20:FF:000003">
    <property type="entry name" value="Riboflavin synthase, alpha subunit"/>
    <property type="match status" value="1"/>
</dbReference>
<gene>
    <name evidence="14" type="ORF">FB463_000312</name>
    <name evidence="13" type="ORF">FFA01_21330</name>
</gene>
<evidence type="ECO:0000256" key="7">
    <source>
        <dbReference type="ARBA" id="ARBA00022619"/>
    </source>
</evidence>
<dbReference type="FunFam" id="2.40.30.20:FF:000004">
    <property type="entry name" value="Riboflavin synthase, alpha subunit"/>
    <property type="match status" value="1"/>
</dbReference>
<evidence type="ECO:0000256" key="5">
    <source>
        <dbReference type="ARBA" id="ARBA00012827"/>
    </source>
</evidence>
<comment type="subunit">
    <text evidence="4">Homotrimer.</text>
</comment>
<comment type="pathway">
    <text evidence="3">Cofactor biosynthesis; riboflavin biosynthesis; riboflavin from 2-hydroxy-3-oxobutyl phosphate and 5-amino-6-(D-ribitylamino)uracil: step 2/2.</text>
</comment>
<evidence type="ECO:0000313" key="15">
    <source>
        <dbReference type="Proteomes" id="UP000321154"/>
    </source>
</evidence>
<dbReference type="SUPFAM" id="SSF63380">
    <property type="entry name" value="Riboflavin synthase domain-like"/>
    <property type="match status" value="2"/>
</dbReference>
<feature type="domain" description="Lumazine-binding" evidence="12">
    <location>
        <begin position="97"/>
        <end position="198"/>
    </location>
</feature>
<keyword evidence="9" id="KW-0677">Repeat</keyword>
<dbReference type="AlphaFoldDB" id="A0A7W3JFU7"/>
<dbReference type="GO" id="GO:0009231">
    <property type="term" value="P:riboflavin biosynthetic process"/>
    <property type="evidence" value="ECO:0007669"/>
    <property type="project" value="UniProtKB-KW"/>
</dbReference>
<evidence type="ECO:0000313" key="13">
    <source>
        <dbReference type="EMBL" id="GEK83824.1"/>
    </source>
</evidence>
<dbReference type="InterPro" id="IPR001783">
    <property type="entry name" value="Lumazine-bd"/>
</dbReference>
<dbReference type="PIRSF" id="PIRSF000498">
    <property type="entry name" value="Riboflavin_syn_A"/>
    <property type="match status" value="1"/>
</dbReference>
<dbReference type="InterPro" id="IPR017938">
    <property type="entry name" value="Riboflavin_synthase-like_b-brl"/>
</dbReference>
<evidence type="ECO:0000256" key="3">
    <source>
        <dbReference type="ARBA" id="ARBA00004887"/>
    </source>
</evidence>
<name>A0A7W3JFU7_9MICO</name>
<dbReference type="InterPro" id="IPR023366">
    <property type="entry name" value="ATP_synth_asu-like_sf"/>
</dbReference>
<reference evidence="13 15" key="1">
    <citation type="submission" date="2019-07" db="EMBL/GenBank/DDBJ databases">
        <title>Whole genome shotgun sequence of Frigoribacterium faeni NBRC 103066.</title>
        <authorList>
            <person name="Hosoyama A."/>
            <person name="Uohara A."/>
            <person name="Ohji S."/>
            <person name="Ichikawa N."/>
        </authorList>
    </citation>
    <scope>NUCLEOTIDE SEQUENCE [LARGE SCALE GENOMIC DNA]</scope>
    <source>
        <strain evidence="13 15">NBRC 103066</strain>
    </source>
</reference>
<dbReference type="CDD" id="cd00402">
    <property type="entry name" value="Riboflavin_synthase_like"/>
    <property type="match status" value="1"/>
</dbReference>
<evidence type="ECO:0000256" key="8">
    <source>
        <dbReference type="ARBA" id="ARBA00022679"/>
    </source>
</evidence>
<proteinExistence type="predicted"/>
<comment type="caution">
    <text evidence="14">The sequence shown here is derived from an EMBL/GenBank/DDBJ whole genome shotgun (WGS) entry which is preliminary data.</text>
</comment>
<dbReference type="GO" id="GO:0004746">
    <property type="term" value="F:riboflavin synthase activity"/>
    <property type="evidence" value="ECO:0007669"/>
    <property type="project" value="UniProtKB-UniRule"/>
</dbReference>
<evidence type="ECO:0000256" key="11">
    <source>
        <dbReference type="PROSITE-ProRule" id="PRU00524"/>
    </source>
</evidence>
<dbReference type="PANTHER" id="PTHR21098:SF12">
    <property type="entry name" value="RIBOFLAVIN SYNTHASE"/>
    <property type="match status" value="1"/>
</dbReference>
<organism evidence="14 16">
    <name type="scientific">Frigoribacterium faeni</name>
    <dbReference type="NCBI Taxonomy" id="145483"/>
    <lineage>
        <taxon>Bacteria</taxon>
        <taxon>Bacillati</taxon>
        <taxon>Actinomycetota</taxon>
        <taxon>Actinomycetes</taxon>
        <taxon>Micrococcales</taxon>
        <taxon>Microbacteriaceae</taxon>
        <taxon>Frigoribacterium</taxon>
    </lineage>
</organism>
<dbReference type="Proteomes" id="UP000321154">
    <property type="component" value="Unassembled WGS sequence"/>
</dbReference>
<dbReference type="Pfam" id="PF00677">
    <property type="entry name" value="Lum_binding"/>
    <property type="match status" value="2"/>
</dbReference>
<feature type="domain" description="Lumazine-binding" evidence="12">
    <location>
        <begin position="1"/>
        <end position="96"/>
    </location>
</feature>
<dbReference type="Gene3D" id="2.40.30.20">
    <property type="match status" value="2"/>
</dbReference>
<evidence type="ECO:0000313" key="14">
    <source>
        <dbReference type="EMBL" id="MBA8812088.1"/>
    </source>
</evidence>
<dbReference type="EMBL" id="BJUV01000021">
    <property type="protein sequence ID" value="GEK83824.1"/>
    <property type="molecule type" value="Genomic_DNA"/>
</dbReference>
<dbReference type="PROSITE" id="PS51177">
    <property type="entry name" value="LUMAZINE_BIND"/>
    <property type="match status" value="2"/>
</dbReference>
<dbReference type="EC" id="2.5.1.9" evidence="5 10"/>